<name>A0A426DJQ7_9FIRM</name>
<dbReference type="EMBL" id="RHJS01000002">
    <property type="protein sequence ID" value="RRK33069.1"/>
    <property type="molecule type" value="Genomic_DNA"/>
</dbReference>
<evidence type="ECO:0000313" key="1">
    <source>
        <dbReference type="EMBL" id="RRK33069.1"/>
    </source>
</evidence>
<protein>
    <submittedName>
        <fullName evidence="1">Abortive phage infection protein</fullName>
    </submittedName>
</protein>
<evidence type="ECO:0000313" key="2">
    <source>
        <dbReference type="Proteomes" id="UP000274920"/>
    </source>
</evidence>
<keyword evidence="2" id="KW-1185">Reference proteome</keyword>
<organism evidence="1 2">
    <name type="scientific">Schaedlerella arabinosiphila</name>
    <dbReference type="NCBI Taxonomy" id="2044587"/>
    <lineage>
        <taxon>Bacteria</taxon>
        <taxon>Bacillati</taxon>
        <taxon>Bacillota</taxon>
        <taxon>Clostridia</taxon>
        <taxon>Lachnospirales</taxon>
        <taxon>Lachnospiraceae</taxon>
        <taxon>Schaedlerella</taxon>
    </lineage>
</organism>
<gene>
    <name evidence="1" type="ORF">EBB54_18285</name>
</gene>
<dbReference type="Proteomes" id="UP000274920">
    <property type="component" value="Unassembled WGS sequence"/>
</dbReference>
<accession>A0A426DJQ7</accession>
<reference evidence="1" key="1">
    <citation type="submission" date="2018-10" db="EMBL/GenBank/DDBJ databases">
        <title>Schaedlerella arabinophila gen. nov. sp. nov., isolated from the mouse intestinal tract and comparative analysis with the genome of the closely related altered Schaedler flora strain ASF502.</title>
        <authorList>
            <person name="Miyake S."/>
            <person name="Soh M."/>
            <person name="Seedorf H."/>
        </authorList>
    </citation>
    <scope>NUCLEOTIDE SEQUENCE [LARGE SCALE GENOMIC DNA]</scope>
    <source>
        <strain evidence="1">DSM 106076</strain>
    </source>
</reference>
<dbReference type="AlphaFoldDB" id="A0A426DJQ7"/>
<comment type="caution">
    <text evidence="1">The sequence shown here is derived from an EMBL/GenBank/DDBJ whole genome shotgun (WGS) entry which is preliminary data.</text>
</comment>
<proteinExistence type="predicted"/>
<dbReference type="RefSeq" id="WP_125128433.1">
    <property type="nucleotide sequence ID" value="NZ_RHJS01000002.1"/>
</dbReference>
<sequence length="197" mass="22784">MTQFEQLDTILEGQRGMLQTSEAVKRGIPKSVFYNYVKEKELEQAAHGVYVSPDAWVDGMYLLHLRCSQGIFSHETALFFHDLTDREPSPYSITVKRGYSTTRLKADGVLVYTIKPELHGIGKSTAQTPFGHTVPAYDMERTICDLLRCRSSMEMQTFQGALKMYARRKEKNLRRLMQYAGMFRVEKILRQYLEVLL</sequence>